<evidence type="ECO:0000313" key="3">
    <source>
        <dbReference type="EMBL" id="EGG13685.1"/>
    </source>
</evidence>
<keyword evidence="4" id="KW-1185">Reference proteome</keyword>
<accession>F4QD04</accession>
<feature type="region of interest" description="Disordered" evidence="1">
    <location>
        <begin position="133"/>
        <end position="172"/>
    </location>
</feature>
<dbReference type="Gene3D" id="1.10.340.70">
    <property type="match status" value="1"/>
</dbReference>
<evidence type="ECO:0000256" key="1">
    <source>
        <dbReference type="SAM" id="MobiDB-lite"/>
    </source>
</evidence>
<dbReference type="OMA" id="KNHEDND"/>
<dbReference type="EMBL" id="GL883029">
    <property type="protein sequence ID" value="EGG13685.1"/>
    <property type="molecule type" value="Genomic_DNA"/>
</dbReference>
<reference evidence="4" key="1">
    <citation type="journal article" date="2011" name="Genome Res.">
        <title>Phylogeny-wide analysis of social amoeba genomes highlights ancient origins for complex intercellular communication.</title>
        <authorList>
            <person name="Heidel A.J."/>
            <person name="Lawal H.M."/>
            <person name="Felder M."/>
            <person name="Schilde C."/>
            <person name="Helps N.R."/>
            <person name="Tunggal B."/>
            <person name="Rivero F."/>
            <person name="John U."/>
            <person name="Schleicher M."/>
            <person name="Eichinger L."/>
            <person name="Platzer M."/>
            <person name="Noegel A.A."/>
            <person name="Schaap P."/>
            <person name="Gloeckner G."/>
        </authorList>
    </citation>
    <scope>NUCLEOTIDE SEQUENCE [LARGE SCALE GENOMIC DNA]</scope>
    <source>
        <strain evidence="4">SH3</strain>
    </source>
</reference>
<dbReference type="GeneID" id="14865459"/>
<feature type="domain" description="Integrase zinc-binding" evidence="2">
    <location>
        <begin position="59"/>
        <end position="114"/>
    </location>
</feature>
<gene>
    <name evidence="3" type="ORF">DFA_11446</name>
</gene>
<evidence type="ECO:0000313" key="4">
    <source>
        <dbReference type="Proteomes" id="UP000007797"/>
    </source>
</evidence>
<dbReference type="InterPro" id="IPR041588">
    <property type="entry name" value="Integrase_H2C2"/>
</dbReference>
<dbReference type="Pfam" id="PF02178">
    <property type="entry name" value="AT_hook"/>
    <property type="match status" value="2"/>
</dbReference>
<feature type="compositionally biased region" description="Acidic residues" evidence="1">
    <location>
        <begin position="242"/>
        <end position="270"/>
    </location>
</feature>
<dbReference type="AlphaFoldDB" id="F4QD04"/>
<dbReference type="Proteomes" id="UP000007797">
    <property type="component" value="Unassembled WGS sequence"/>
</dbReference>
<dbReference type="GO" id="GO:0003677">
    <property type="term" value="F:DNA binding"/>
    <property type="evidence" value="ECO:0007669"/>
    <property type="project" value="InterPro"/>
</dbReference>
<protein>
    <recommendedName>
        <fullName evidence="2">Integrase zinc-binding domain-containing protein</fullName>
    </recommendedName>
</protein>
<dbReference type="InterPro" id="IPR017956">
    <property type="entry name" value="AT_hook_DNA-bd_motif"/>
</dbReference>
<feature type="region of interest" description="Disordered" evidence="1">
    <location>
        <begin position="185"/>
        <end position="285"/>
    </location>
</feature>
<proteinExistence type="predicted"/>
<name>F4QD04_CACFS</name>
<evidence type="ECO:0000259" key="2">
    <source>
        <dbReference type="Pfam" id="PF17921"/>
    </source>
</evidence>
<feature type="compositionally biased region" description="Basic residues" evidence="1">
    <location>
        <begin position="274"/>
        <end position="285"/>
    </location>
</feature>
<dbReference type="RefSeq" id="XP_004350389.1">
    <property type="nucleotide sequence ID" value="XM_004350339.1"/>
</dbReference>
<feature type="compositionally biased region" description="Low complexity" evidence="1">
    <location>
        <begin position="141"/>
        <end position="161"/>
    </location>
</feature>
<dbReference type="Pfam" id="PF17921">
    <property type="entry name" value="Integrase_H2C2"/>
    <property type="match status" value="1"/>
</dbReference>
<dbReference type="SMART" id="SM00384">
    <property type="entry name" value="AT_hook"/>
    <property type="match status" value="2"/>
</dbReference>
<dbReference type="KEGG" id="dfa:DFA_11446"/>
<organism evidence="3 4">
    <name type="scientific">Cavenderia fasciculata</name>
    <name type="common">Slime mold</name>
    <name type="synonym">Dictyostelium fasciculatum</name>
    <dbReference type="NCBI Taxonomy" id="261658"/>
    <lineage>
        <taxon>Eukaryota</taxon>
        <taxon>Amoebozoa</taxon>
        <taxon>Evosea</taxon>
        <taxon>Eumycetozoa</taxon>
        <taxon>Dictyostelia</taxon>
        <taxon>Acytosteliales</taxon>
        <taxon>Cavenderiaceae</taxon>
        <taxon>Cavenderia</taxon>
    </lineage>
</organism>
<sequence>MDLQLYEDLLVTFQPNISADSGIKDALQSGYSGEDSKYFDLPLEIRDNMLYNNDIMLVSKKDVNAVLFHLHDNSEHDNADIMRENASETYSWPTMDEDIVNYYNLCAQCNPNKQSKNQDNDIQEAIQLSIKDQRSKVTLKSPPTTSTTATTTTTTTISSSPPTTPPPSFTPLTLRKKAGIETVVVIDSDSDSQPSPPLAKPRGRPRKTVAAKEEVDSDPEQPSPPVAKPRGRPRKVVPALNQEDDEDEDEEEEDNDDKDQSDDDYSEEEEEQKRKKKRINNKINL</sequence>